<organism evidence="1 2">
    <name type="scientific">Escherichia phage WG01</name>
    <dbReference type="NCBI Taxonomy" id="1837931"/>
    <lineage>
        <taxon>Viruses</taxon>
        <taxon>Duplodnaviria</taxon>
        <taxon>Heunggongvirae</taxon>
        <taxon>Uroviricota</taxon>
        <taxon>Caudoviricetes</taxon>
        <taxon>Pantevenvirales</taxon>
        <taxon>Straboviridae</taxon>
        <taxon>Tevenvirinae</taxon>
        <taxon>Dhakavirus</taxon>
        <taxon>Dhakavirus wg01</taxon>
    </lineage>
</organism>
<evidence type="ECO:0000313" key="1">
    <source>
        <dbReference type="EMBL" id="AND75879.1"/>
    </source>
</evidence>
<dbReference type="RefSeq" id="YP_009323406.1">
    <property type="nucleotide sequence ID" value="NC_031928.1"/>
</dbReference>
<dbReference type="EMBL" id="KU878968">
    <property type="protein sequence ID" value="AND75879.1"/>
    <property type="molecule type" value="Genomic_DNA"/>
</dbReference>
<gene>
    <name evidence="1" type="ORF">WG01_207</name>
</gene>
<proteinExistence type="predicted"/>
<name>A0A172Q1F1_9CAUD</name>
<dbReference type="GeneID" id="30308532"/>
<keyword evidence="2" id="KW-1185">Reference proteome</keyword>
<protein>
    <submittedName>
        <fullName evidence="1">Uncharacterized protein</fullName>
    </submittedName>
</protein>
<dbReference type="KEGG" id="vg:30308532"/>
<dbReference type="Proteomes" id="UP000203936">
    <property type="component" value="Segment"/>
</dbReference>
<reference evidence="1 2" key="1">
    <citation type="submission" date="2016-03" db="EMBL/GenBank/DDBJ databases">
        <title>Genome analysis of T4 like phage of avian pathogenic Escherichia coli.</title>
        <authorList>
            <person name="Xu J."/>
            <person name="Chen M."/>
            <person name="Zhang W."/>
        </authorList>
    </citation>
    <scope>NUCLEOTIDE SEQUENCE [LARGE SCALE GENOMIC DNA]</scope>
</reference>
<sequence>MIKKLFKKLFGLELVEVTYRVIDLSPPYACDEDAIKTVVMRKTYRGQSIKERLPDHGMWYATKIISVKDV</sequence>
<evidence type="ECO:0000313" key="2">
    <source>
        <dbReference type="Proteomes" id="UP000203936"/>
    </source>
</evidence>
<accession>A0A172Q1F1</accession>